<dbReference type="RefSeq" id="WP_416204706.1">
    <property type="nucleotide sequence ID" value="NZ_JBBKTX010000002.1"/>
</dbReference>
<dbReference type="Pfam" id="PF12833">
    <property type="entry name" value="HTH_18"/>
    <property type="match status" value="1"/>
</dbReference>
<dbReference type="PROSITE" id="PS01124">
    <property type="entry name" value="HTH_ARAC_FAMILY_2"/>
    <property type="match status" value="1"/>
</dbReference>
<dbReference type="SUPFAM" id="SSF46689">
    <property type="entry name" value="Homeodomain-like"/>
    <property type="match status" value="1"/>
</dbReference>
<proteinExistence type="predicted"/>
<keyword evidence="3" id="KW-0804">Transcription</keyword>
<comment type="caution">
    <text evidence="5">The sequence shown here is derived from an EMBL/GenBank/DDBJ whole genome shotgun (WGS) entry which is preliminary data.</text>
</comment>
<keyword evidence="1" id="KW-0805">Transcription regulation</keyword>
<dbReference type="EMBL" id="JBBKTX010000002">
    <property type="protein sequence ID" value="MFK4751203.1"/>
    <property type="molecule type" value="Genomic_DNA"/>
</dbReference>
<feature type="domain" description="HTH araC/xylS-type" evidence="4">
    <location>
        <begin position="215"/>
        <end position="296"/>
    </location>
</feature>
<dbReference type="InterPro" id="IPR009057">
    <property type="entry name" value="Homeodomain-like_sf"/>
</dbReference>
<protein>
    <submittedName>
        <fullName evidence="5">Helix-turn-helix domain-containing protein</fullName>
    </submittedName>
</protein>
<gene>
    <name evidence="5" type="ORF">WG929_02170</name>
</gene>
<keyword evidence="2" id="KW-0238">DNA-binding</keyword>
<dbReference type="PANTHER" id="PTHR47894">
    <property type="entry name" value="HTH-TYPE TRANSCRIPTIONAL REGULATOR GADX"/>
    <property type="match status" value="1"/>
</dbReference>
<reference evidence="5 6" key="1">
    <citation type="submission" date="2024-03" db="EMBL/GenBank/DDBJ databases">
        <title>High-quality draft genome sequence of Oceanobacter sp. wDCs-4.</title>
        <authorList>
            <person name="Dong C."/>
        </authorList>
    </citation>
    <scope>NUCLEOTIDE SEQUENCE [LARGE SCALE GENOMIC DNA]</scope>
    <source>
        <strain evidence="6">wDCs-4</strain>
    </source>
</reference>
<evidence type="ECO:0000313" key="6">
    <source>
        <dbReference type="Proteomes" id="UP001620597"/>
    </source>
</evidence>
<evidence type="ECO:0000256" key="3">
    <source>
        <dbReference type="ARBA" id="ARBA00023163"/>
    </source>
</evidence>
<evidence type="ECO:0000256" key="2">
    <source>
        <dbReference type="ARBA" id="ARBA00023125"/>
    </source>
</evidence>
<evidence type="ECO:0000256" key="1">
    <source>
        <dbReference type="ARBA" id="ARBA00023015"/>
    </source>
</evidence>
<evidence type="ECO:0000259" key="4">
    <source>
        <dbReference type="PROSITE" id="PS01124"/>
    </source>
</evidence>
<dbReference type="Gene3D" id="1.10.10.60">
    <property type="entry name" value="Homeodomain-like"/>
    <property type="match status" value="1"/>
</dbReference>
<name>A0ABW8NE63_9GAMM</name>
<keyword evidence="6" id="KW-1185">Reference proteome</keyword>
<dbReference type="PANTHER" id="PTHR47894:SF1">
    <property type="entry name" value="HTH-TYPE TRANSCRIPTIONAL REGULATOR VQSM"/>
    <property type="match status" value="1"/>
</dbReference>
<organism evidence="5 6">
    <name type="scientific">Oceanobacter antarcticus</name>
    <dbReference type="NCBI Taxonomy" id="3133425"/>
    <lineage>
        <taxon>Bacteria</taxon>
        <taxon>Pseudomonadati</taxon>
        <taxon>Pseudomonadota</taxon>
        <taxon>Gammaproteobacteria</taxon>
        <taxon>Oceanospirillales</taxon>
        <taxon>Oceanospirillaceae</taxon>
        <taxon>Oceanobacter</taxon>
    </lineage>
</organism>
<evidence type="ECO:0000313" key="5">
    <source>
        <dbReference type="EMBL" id="MFK4751203.1"/>
    </source>
</evidence>
<dbReference type="InterPro" id="IPR018060">
    <property type="entry name" value="HTH_AraC"/>
</dbReference>
<dbReference type="Proteomes" id="UP001620597">
    <property type="component" value="Unassembled WGS sequence"/>
</dbReference>
<dbReference type="SMART" id="SM00342">
    <property type="entry name" value="HTH_ARAC"/>
    <property type="match status" value="1"/>
</dbReference>
<sequence>MPSRAPWEVLRLLNRAHPIGNPALATPVSTLLSGSLQQLLEHVDIAAMSTQHGDQLEPADQEMLFQILQASIDGLEMASWWMRYTRLSIPWLDIKMAATASTLNLTISIAPELSDELPARVKNDLHQYMLGYINARLLRGMINLGLVDSQLTSLNTLRQTLTLTLPSSDQRPSTIPSIKARRQCLQRLSNQPASNDDTGVQVWQWLQRESGAPGIEACAKALQISSRTLNRKLANLGTRYQSLQELHRSSLALQGIEQTDLPLRLLAQQLGYDNPANFGRACRRWFGQSPRALRQALQSGPKHELHR</sequence>
<accession>A0ABW8NE63</accession>